<feature type="region of interest" description="Disordered" evidence="1">
    <location>
        <begin position="1"/>
        <end position="67"/>
    </location>
</feature>
<gene>
    <name evidence="2" type="ORF">BM536_028560</name>
</gene>
<dbReference type="EMBL" id="MPOH02000017">
    <property type="protein sequence ID" value="OQD53502.1"/>
    <property type="molecule type" value="Genomic_DNA"/>
</dbReference>
<dbReference type="Proteomes" id="UP000184286">
    <property type="component" value="Unassembled WGS sequence"/>
</dbReference>
<evidence type="ECO:0000256" key="1">
    <source>
        <dbReference type="SAM" id="MobiDB-lite"/>
    </source>
</evidence>
<evidence type="ECO:0000313" key="2">
    <source>
        <dbReference type="EMBL" id="OQD53502.1"/>
    </source>
</evidence>
<accession>A0A1V6MMH4</accession>
<sequence>MDSTSLFSAPEGAPRSATATSPPPTANPFQAPDFGDFAEFAENENFPPEDGPEFIPESATARRRRAG</sequence>
<organism evidence="2 3">
    <name type="scientific">Streptomyces phaeoluteigriseus</name>
    <dbReference type="NCBI Taxonomy" id="114686"/>
    <lineage>
        <taxon>Bacteria</taxon>
        <taxon>Bacillati</taxon>
        <taxon>Actinomycetota</taxon>
        <taxon>Actinomycetes</taxon>
        <taxon>Kitasatosporales</taxon>
        <taxon>Streptomycetaceae</taxon>
        <taxon>Streptomyces</taxon>
        <taxon>Streptomyces aurantiacus group</taxon>
    </lineage>
</organism>
<evidence type="ECO:0000313" key="3">
    <source>
        <dbReference type="Proteomes" id="UP000184286"/>
    </source>
</evidence>
<reference evidence="2 3" key="2">
    <citation type="submission" date="2017-02" db="EMBL/GenBank/DDBJ databases">
        <title>Draft genome sequence of Streptomyces phaeoluteigriseus type strain DSM41896.</title>
        <authorList>
            <person name="Salih T.S."/>
            <person name="Algora Gallardo L."/>
            <person name="Melo Santos T."/>
            <person name="Filgueira Martinez S."/>
            <person name="Herron P.R."/>
        </authorList>
    </citation>
    <scope>NUCLEOTIDE SEQUENCE [LARGE SCALE GENOMIC DNA]</scope>
    <source>
        <strain evidence="2 3">DSM 41896</strain>
    </source>
</reference>
<proteinExistence type="predicted"/>
<reference evidence="3" key="1">
    <citation type="submission" date="2016-11" db="EMBL/GenBank/DDBJ databases">
        <authorList>
            <person name="Schniete J.K."/>
            <person name="Salih T."/>
            <person name="Algora Gallardo L."/>
            <person name="Martinez Fernandez S."/>
            <person name="Herron P.R."/>
        </authorList>
    </citation>
    <scope>NUCLEOTIDE SEQUENCE [LARGE SCALE GENOMIC DNA]</scope>
    <source>
        <strain evidence="3">DSM 41896</strain>
    </source>
</reference>
<comment type="caution">
    <text evidence="2">The sequence shown here is derived from an EMBL/GenBank/DDBJ whole genome shotgun (WGS) entry which is preliminary data.</text>
</comment>
<protein>
    <submittedName>
        <fullName evidence="2">Uncharacterized protein</fullName>
    </submittedName>
</protein>
<dbReference type="AlphaFoldDB" id="A0A1V6MMH4"/>
<name>A0A1V6MMH4_9ACTN</name>